<comment type="caution">
    <text evidence="3">The sequence shown here is derived from an EMBL/GenBank/DDBJ whole genome shotgun (WGS) entry which is preliminary data.</text>
</comment>
<dbReference type="OrthoDB" id="9757559at2"/>
<dbReference type="STRING" id="202952.GCA_000747725_02595"/>
<protein>
    <recommendedName>
        <fullName evidence="2">Condensation domain-containing protein</fullName>
    </recommendedName>
</protein>
<sequence length="949" mass="108832">MRELTPMQAACWFGRSNEAILGGVSAHLYSEFDGQSIDLKKLNLAIQRLYQRHEMLRLRLDRDAIPSIISADQNIEIEVDDFSIFTKTQQKQKLETKRQYWTHQKLDLTQAQTVKFSISLLDEQHFRLHVDADMIAIDPSSFRILMEDLALFYEDADCTLPPTVDFFSWNNQLKHDPICQKQRSRDRIWWKSRLADIAPAPTIPLKNPTSTVIQSHRLSSTLNTEQRQALHRLAKQHRLTFSTLLMGIFAYCLGNKTQDPRYRLNVPTFWREPVMQGIESSIGDFANVSILNIDMSATEHLAQFCQNIGKTWIETLGHQQYSGVQVMRDLSRYHGTAQTAPIVFTAAVDLAGEELFSERVHQIFGQMNWTISQGPQVALDVQVVSVANELLINWDIRLDALPESWINPLFENYIDLLKKIASNPDIFTHDLQSLSLKFPNKLINKRQSETALNALQKAYLLGRTTAFPLGGIAMQEYQEYEGRLDLEEFKLRLTDMVRHHPSLRTYIDEKKLLQYISDEVIINLNMIDLTRFEQAVANEHISTFREQYRHALFDLNQSPWDVTVFKLSVDQFKIFVRFDAQILDGRAIASLMMELFSAQTLTQPNTDAKPNSSTAQNRTDDQKYWQNKLANHVHIPKLPWSKPLDSIATSLYRRQSLHIDREKFQQLSKIGARKGLFKNSLIMALVLEILSQRTTDQTLSVGVPVLPLYDGAFSNQSTFIVSTWQQTANFVEHAVQLQKSVLESLQHLAFSGVDLARMLFEKYKSAPALPIVITNGLSWPSLPESNPIKYIDGLTQTPQVAIDVRFKLYNDGALIFDIDYAQAAISDQFISDFLLQLEKSIEQILALGLENVDLKLHFENTQNQINQGNMQREQILQIYLNHLNLSPSDATHQDMQFSHLGLRPSHLKLIAKQINETFEISLTPLQLIHCQDVVAVEKLISTHTKQTIH</sequence>
<dbReference type="PANTHER" id="PTHR45527:SF10">
    <property type="entry name" value="PYOCHELIN SYNTHASE PCHF"/>
    <property type="match status" value="1"/>
</dbReference>
<evidence type="ECO:0000313" key="4">
    <source>
        <dbReference type="Proteomes" id="UP000013117"/>
    </source>
</evidence>
<dbReference type="InterPro" id="IPR057737">
    <property type="entry name" value="Condensation_MtbB-like"/>
</dbReference>
<gene>
    <name evidence="3" type="ORF">F960_02256</name>
</gene>
<dbReference type="GO" id="GO:0044550">
    <property type="term" value="P:secondary metabolite biosynthetic process"/>
    <property type="evidence" value="ECO:0007669"/>
    <property type="project" value="TreeGrafter"/>
</dbReference>
<reference evidence="3 4" key="1">
    <citation type="submission" date="2013-02" db="EMBL/GenBank/DDBJ databases">
        <title>The Genome Sequence of Acinetobacter gerneri CIP 107464.</title>
        <authorList>
            <consortium name="The Broad Institute Genome Sequencing Platform"/>
            <consortium name="The Broad Institute Genome Sequencing Center for Infectious Disease"/>
            <person name="Cerqueira G."/>
            <person name="Feldgarden M."/>
            <person name="Courvalin P."/>
            <person name="Perichon B."/>
            <person name="Grillot-Courvalin C."/>
            <person name="Clermont D."/>
            <person name="Rocha E."/>
            <person name="Yoon E.-J."/>
            <person name="Nemec A."/>
            <person name="Walker B."/>
            <person name="Young S.K."/>
            <person name="Zeng Q."/>
            <person name="Gargeya S."/>
            <person name="Fitzgerald M."/>
            <person name="Haas B."/>
            <person name="Abouelleil A."/>
            <person name="Alvarado L."/>
            <person name="Arachchi H.M."/>
            <person name="Berlin A.M."/>
            <person name="Chapman S.B."/>
            <person name="Dewar J."/>
            <person name="Goldberg J."/>
            <person name="Griggs A."/>
            <person name="Gujja S."/>
            <person name="Hansen M."/>
            <person name="Howarth C."/>
            <person name="Imamovic A."/>
            <person name="Larimer J."/>
            <person name="McCowan C."/>
            <person name="Murphy C."/>
            <person name="Neiman D."/>
            <person name="Pearson M."/>
            <person name="Priest M."/>
            <person name="Roberts A."/>
            <person name="Saif S."/>
            <person name="Shea T."/>
            <person name="Sisk P."/>
            <person name="Sykes S."/>
            <person name="Wortman J."/>
            <person name="Nusbaum C."/>
            <person name="Birren B."/>
        </authorList>
    </citation>
    <scope>NUCLEOTIDE SEQUENCE [LARGE SCALE GENOMIC DNA]</scope>
    <source>
        <strain evidence="3 4">CIP 107464</strain>
    </source>
</reference>
<organism evidence="3 4">
    <name type="scientific">Acinetobacter gerneri DSM 14967 = CIP 107464 = MTCC 9824</name>
    <dbReference type="NCBI Taxonomy" id="1120926"/>
    <lineage>
        <taxon>Bacteria</taxon>
        <taxon>Pseudomonadati</taxon>
        <taxon>Pseudomonadota</taxon>
        <taxon>Gammaproteobacteria</taxon>
        <taxon>Moraxellales</taxon>
        <taxon>Moraxellaceae</taxon>
        <taxon>Acinetobacter</taxon>
    </lineage>
</organism>
<dbReference type="SUPFAM" id="SSF52777">
    <property type="entry name" value="CoA-dependent acyltransferases"/>
    <property type="match status" value="4"/>
</dbReference>
<dbReference type="CDD" id="cd19535">
    <property type="entry name" value="Cyc_NRPS"/>
    <property type="match status" value="1"/>
</dbReference>
<dbReference type="GO" id="GO:0016874">
    <property type="term" value="F:ligase activity"/>
    <property type="evidence" value="ECO:0007669"/>
    <property type="project" value="UniProtKB-KW"/>
</dbReference>
<dbReference type="GO" id="GO:0031177">
    <property type="term" value="F:phosphopantetheine binding"/>
    <property type="evidence" value="ECO:0007669"/>
    <property type="project" value="TreeGrafter"/>
</dbReference>
<evidence type="ECO:0000313" key="3">
    <source>
        <dbReference type="EMBL" id="ENV33544.1"/>
    </source>
</evidence>
<feature type="domain" description="Condensation" evidence="2">
    <location>
        <begin position="3"/>
        <end position="438"/>
    </location>
</feature>
<keyword evidence="4" id="KW-1185">Reference proteome</keyword>
<dbReference type="AlphaFoldDB" id="N8ZIH7"/>
<dbReference type="InterPro" id="IPR001242">
    <property type="entry name" value="Condensation_dom"/>
</dbReference>
<feature type="domain" description="Condensation" evidence="2">
    <location>
        <begin position="473"/>
        <end position="850"/>
    </location>
</feature>
<dbReference type="Gene3D" id="3.30.559.10">
    <property type="entry name" value="Chloramphenicol acetyltransferase-like domain"/>
    <property type="match status" value="2"/>
</dbReference>
<dbReference type="GO" id="GO:0043041">
    <property type="term" value="P:amino acid activation for nonribosomal peptide biosynthetic process"/>
    <property type="evidence" value="ECO:0007669"/>
    <property type="project" value="TreeGrafter"/>
</dbReference>
<keyword evidence="1" id="KW-0436">Ligase</keyword>
<dbReference type="HOGENOM" id="CLU_303595_0_0_6"/>
<dbReference type="Gene3D" id="3.30.559.30">
    <property type="entry name" value="Nonribosomal peptide synthetase, condensation domain"/>
    <property type="match status" value="2"/>
</dbReference>
<dbReference type="PANTHER" id="PTHR45527">
    <property type="entry name" value="NONRIBOSOMAL PEPTIDE SYNTHETASE"/>
    <property type="match status" value="1"/>
</dbReference>
<dbReference type="eggNOG" id="COG1020">
    <property type="taxonomic scope" value="Bacteria"/>
</dbReference>
<evidence type="ECO:0000259" key="2">
    <source>
        <dbReference type="Pfam" id="PF00668"/>
    </source>
</evidence>
<name>N8ZIH7_9GAMM</name>
<dbReference type="EMBL" id="APPN01000068">
    <property type="protein sequence ID" value="ENV33544.1"/>
    <property type="molecule type" value="Genomic_DNA"/>
</dbReference>
<dbReference type="InterPro" id="IPR023213">
    <property type="entry name" value="CAT-like_dom_sf"/>
</dbReference>
<dbReference type="Proteomes" id="UP000013117">
    <property type="component" value="Unassembled WGS sequence"/>
</dbReference>
<evidence type="ECO:0000256" key="1">
    <source>
        <dbReference type="ARBA" id="ARBA00022598"/>
    </source>
</evidence>
<dbReference type="PATRIC" id="fig|1120926.3.peg.2179"/>
<proteinExistence type="predicted"/>
<accession>N8ZIH7</accession>
<dbReference type="Pfam" id="PF00668">
    <property type="entry name" value="Condensation"/>
    <property type="match status" value="2"/>
</dbReference>
<dbReference type="GO" id="GO:0005737">
    <property type="term" value="C:cytoplasm"/>
    <property type="evidence" value="ECO:0007669"/>
    <property type="project" value="TreeGrafter"/>
</dbReference>